<name>A0A2N5XTT7_9HYPH</name>
<dbReference type="Proteomes" id="UP000234881">
    <property type="component" value="Unassembled WGS sequence"/>
</dbReference>
<keyword evidence="2" id="KW-1185">Reference proteome</keyword>
<evidence type="ECO:0000313" key="2">
    <source>
        <dbReference type="Proteomes" id="UP000234881"/>
    </source>
</evidence>
<organism evidence="1 2">
    <name type="scientific">Cohaesibacter celericrescens</name>
    <dbReference type="NCBI Taxonomy" id="2067669"/>
    <lineage>
        <taxon>Bacteria</taxon>
        <taxon>Pseudomonadati</taxon>
        <taxon>Pseudomonadota</taxon>
        <taxon>Alphaproteobacteria</taxon>
        <taxon>Hyphomicrobiales</taxon>
        <taxon>Cohaesibacteraceae</taxon>
    </lineage>
</organism>
<evidence type="ECO:0000313" key="1">
    <source>
        <dbReference type="EMBL" id="PLW77867.1"/>
    </source>
</evidence>
<accession>A0A2N5XTT7</accession>
<proteinExistence type="predicted"/>
<dbReference type="AlphaFoldDB" id="A0A2N5XTT7"/>
<protein>
    <submittedName>
        <fullName evidence="1">Uncharacterized protein</fullName>
    </submittedName>
</protein>
<comment type="caution">
    <text evidence="1">The sequence shown here is derived from an EMBL/GenBank/DDBJ whole genome shotgun (WGS) entry which is preliminary data.</text>
</comment>
<gene>
    <name evidence="1" type="ORF">C0081_07005</name>
</gene>
<sequence length="86" mass="9609">MVLPANLPVTFYPTLGDDTRKRFSLLEHVTNITDEVGGVVKVFSDGRNLEFHHSSEAKAIITINDILAEVIKATFYRIEPPADQPK</sequence>
<dbReference type="EMBL" id="PKUQ01000013">
    <property type="protein sequence ID" value="PLW77867.1"/>
    <property type="molecule type" value="Genomic_DNA"/>
</dbReference>
<reference evidence="1 2" key="1">
    <citation type="submission" date="2018-01" db="EMBL/GenBank/DDBJ databases">
        <title>The draft genome sequence of Cohaesibacter sp. H1304.</title>
        <authorList>
            <person name="Wang N.-N."/>
            <person name="Du Z.-J."/>
        </authorList>
    </citation>
    <scope>NUCLEOTIDE SEQUENCE [LARGE SCALE GENOMIC DNA]</scope>
    <source>
        <strain evidence="1 2">H1304</strain>
    </source>
</reference>